<dbReference type="OrthoDB" id="4777606at2759"/>
<feature type="compositionally biased region" description="Pro residues" evidence="2">
    <location>
        <begin position="231"/>
        <end position="243"/>
    </location>
</feature>
<evidence type="ECO:0000313" key="5">
    <source>
        <dbReference type="Proteomes" id="UP000494165"/>
    </source>
</evidence>
<feature type="compositionally biased region" description="Basic residues" evidence="2">
    <location>
        <begin position="60"/>
        <end position="72"/>
    </location>
</feature>
<feature type="DNA-binding region" description="HMG box" evidence="1">
    <location>
        <begin position="367"/>
        <end position="435"/>
    </location>
</feature>
<feature type="region of interest" description="Disordered" evidence="2">
    <location>
        <begin position="138"/>
        <end position="335"/>
    </location>
</feature>
<evidence type="ECO:0000259" key="3">
    <source>
        <dbReference type="PROSITE" id="PS50118"/>
    </source>
</evidence>
<dbReference type="PANTHER" id="PTHR46584">
    <property type="entry name" value="HMG DOMAIN-CONTAINING PROTEIN 4"/>
    <property type="match status" value="1"/>
</dbReference>
<dbReference type="PANTHER" id="PTHR46584:SF1">
    <property type="entry name" value="HMG DOMAIN-CONTAINING PROTEIN 4"/>
    <property type="match status" value="1"/>
</dbReference>
<dbReference type="GO" id="GO:0003677">
    <property type="term" value="F:DNA binding"/>
    <property type="evidence" value="ECO:0007669"/>
    <property type="project" value="UniProtKB-UniRule"/>
</dbReference>
<evidence type="ECO:0000256" key="1">
    <source>
        <dbReference type="PROSITE-ProRule" id="PRU00267"/>
    </source>
</evidence>
<name>A0A8S1CVP4_9INSE</name>
<feature type="compositionally biased region" description="Basic and acidic residues" evidence="2">
    <location>
        <begin position="185"/>
        <end position="198"/>
    </location>
</feature>
<dbReference type="InterPro" id="IPR036910">
    <property type="entry name" value="HMG_box_dom_sf"/>
</dbReference>
<organism evidence="4 5">
    <name type="scientific">Cloeon dipterum</name>
    <dbReference type="NCBI Taxonomy" id="197152"/>
    <lineage>
        <taxon>Eukaryota</taxon>
        <taxon>Metazoa</taxon>
        <taxon>Ecdysozoa</taxon>
        <taxon>Arthropoda</taxon>
        <taxon>Hexapoda</taxon>
        <taxon>Insecta</taxon>
        <taxon>Pterygota</taxon>
        <taxon>Palaeoptera</taxon>
        <taxon>Ephemeroptera</taxon>
        <taxon>Pisciforma</taxon>
        <taxon>Baetidae</taxon>
        <taxon>Cloeon</taxon>
    </lineage>
</organism>
<feature type="compositionally biased region" description="Polar residues" evidence="2">
    <location>
        <begin position="14"/>
        <end position="27"/>
    </location>
</feature>
<feature type="compositionally biased region" description="Basic and acidic residues" evidence="2">
    <location>
        <begin position="295"/>
        <end position="304"/>
    </location>
</feature>
<accession>A0A8S1CVP4</accession>
<dbReference type="InterPro" id="IPR042477">
    <property type="entry name" value="HMGXB4"/>
</dbReference>
<dbReference type="SUPFAM" id="SSF47095">
    <property type="entry name" value="HMG-box"/>
    <property type="match status" value="1"/>
</dbReference>
<dbReference type="GO" id="GO:0005634">
    <property type="term" value="C:nucleus"/>
    <property type="evidence" value="ECO:0007669"/>
    <property type="project" value="UniProtKB-UniRule"/>
</dbReference>
<dbReference type="Pfam" id="PF00505">
    <property type="entry name" value="HMG_box"/>
    <property type="match status" value="1"/>
</dbReference>
<proteinExistence type="predicted"/>
<sequence length="606" mass="67536">MEKYLKRKKIFLKSEQNQSSEPSLQTSEEVDALPLSSNSSTIVTAPVVAAKKPKQEAKKKPAPVRKSSRRSRSSMENIVGEEELMMDTAEVGLTEELIAEMKEETVEAIEETVIEEKFEIPDLGADLLVPSFLEEERMKKKPVSKPKSSPGVSFQQPVEEEDLVSPKLEVTGVSRSGRVRKKSSKLTDFKSPDEIDPRYKRKMEKGAFEAAIIESPVVTPPSRPKKSAKKPTPPAPPPPPQPLQPEELFFKEEVIEEEEVVYPHDTHMESDSDPDMHHTEEVADDDEHLSDDSVEADHHVVHGELDDDDIDDDDDDEEPHLVLDESPRPKQTNQAMSLYMMEKSRKKLVVKDGKIVGRQKAQRKDKGKTRYTAYMLWAKQARKDALKFDPDMDFSTTSKKLGEMWGLVPTSEKLSWRRRAKRLSAKQKLEENRAFAQGQQRKLKNTAPPPQPKPSPAKPKQDRRAQGQLNTLAAAAAVAQQQQLSQQQQLQNALAVAASEVSKSPVKSSPVDTHSATIFKPVSTAPVDVAAHLKLLGESLSNIGERLKEHEGQIAVSGSVSVLLDSLICAMGPLLCLTQQVPEFNVCSQEQLSQTLDYIAYIMPGL</sequence>
<comment type="caution">
    <text evidence="4">The sequence shown here is derived from an EMBL/GenBank/DDBJ whole genome shotgun (WGS) entry which is preliminary data.</text>
</comment>
<evidence type="ECO:0000313" key="4">
    <source>
        <dbReference type="EMBL" id="CAB3371850.1"/>
    </source>
</evidence>
<dbReference type="PROSITE" id="PS50118">
    <property type="entry name" value="HMG_BOX_2"/>
    <property type="match status" value="1"/>
</dbReference>
<feature type="compositionally biased region" description="Acidic residues" evidence="2">
    <location>
        <begin position="305"/>
        <end position="318"/>
    </location>
</feature>
<dbReference type="InterPro" id="IPR009071">
    <property type="entry name" value="HMG_box_dom"/>
</dbReference>
<protein>
    <recommendedName>
        <fullName evidence="3">HMG box domain-containing protein</fullName>
    </recommendedName>
</protein>
<feature type="compositionally biased region" description="Basic and acidic residues" evidence="2">
    <location>
        <begin position="261"/>
        <end position="281"/>
    </location>
</feature>
<feature type="region of interest" description="Disordered" evidence="2">
    <location>
        <begin position="12"/>
        <end position="83"/>
    </location>
</feature>
<evidence type="ECO:0000256" key="2">
    <source>
        <dbReference type="SAM" id="MobiDB-lite"/>
    </source>
</evidence>
<dbReference type="SMART" id="SM00398">
    <property type="entry name" value="HMG"/>
    <property type="match status" value="1"/>
</dbReference>
<keyword evidence="1" id="KW-0539">Nucleus</keyword>
<feature type="compositionally biased region" description="Basic and acidic residues" evidence="2">
    <location>
        <begin position="319"/>
        <end position="328"/>
    </location>
</feature>
<dbReference type="AlphaFoldDB" id="A0A8S1CVP4"/>
<dbReference type="EMBL" id="CADEPI010000066">
    <property type="protein sequence ID" value="CAB3371850.1"/>
    <property type="molecule type" value="Genomic_DNA"/>
</dbReference>
<keyword evidence="1" id="KW-0238">DNA-binding</keyword>
<feature type="compositionally biased region" description="Pro residues" evidence="2">
    <location>
        <begin position="447"/>
        <end position="457"/>
    </location>
</feature>
<gene>
    <name evidence="4" type="ORF">CLODIP_2_CD00458</name>
</gene>
<feature type="region of interest" description="Disordered" evidence="2">
    <location>
        <begin position="424"/>
        <end position="466"/>
    </location>
</feature>
<feature type="compositionally biased region" description="Acidic residues" evidence="2">
    <location>
        <begin position="282"/>
        <end position="294"/>
    </location>
</feature>
<feature type="domain" description="HMG box" evidence="3">
    <location>
        <begin position="367"/>
        <end position="435"/>
    </location>
</feature>
<dbReference type="Gene3D" id="1.10.30.10">
    <property type="entry name" value="High mobility group box domain"/>
    <property type="match status" value="1"/>
</dbReference>
<dbReference type="Proteomes" id="UP000494165">
    <property type="component" value="Unassembled WGS sequence"/>
</dbReference>
<keyword evidence="5" id="KW-1185">Reference proteome</keyword>
<reference evidence="4 5" key="1">
    <citation type="submission" date="2020-04" db="EMBL/GenBank/DDBJ databases">
        <authorList>
            <person name="Alioto T."/>
            <person name="Alioto T."/>
            <person name="Gomez Garrido J."/>
        </authorList>
    </citation>
    <scope>NUCLEOTIDE SEQUENCE [LARGE SCALE GENOMIC DNA]</scope>
</reference>